<evidence type="ECO:0000313" key="8">
    <source>
        <dbReference type="EMBL" id="KAJ0398265.1"/>
    </source>
</evidence>
<dbReference type="EMBL" id="JAKCXM010000222">
    <property type="protein sequence ID" value="KAJ0398265.1"/>
    <property type="molecule type" value="Genomic_DNA"/>
</dbReference>
<dbReference type="InterPro" id="IPR010849">
    <property type="entry name" value="Gonadal"/>
</dbReference>
<evidence type="ECO:0000256" key="5">
    <source>
        <dbReference type="ARBA" id="ARBA00023187"/>
    </source>
</evidence>
<organism evidence="8 9">
    <name type="scientific">Pythium insidiosum</name>
    <name type="common">Pythiosis disease agent</name>
    <dbReference type="NCBI Taxonomy" id="114742"/>
    <lineage>
        <taxon>Eukaryota</taxon>
        <taxon>Sar</taxon>
        <taxon>Stramenopiles</taxon>
        <taxon>Oomycota</taxon>
        <taxon>Peronosporomycetes</taxon>
        <taxon>Pythiales</taxon>
        <taxon>Pythiaceae</taxon>
        <taxon>Pythium</taxon>
    </lineage>
</organism>
<comment type="similarity">
    <text evidence="2">Belongs to the crooked-neck family.</text>
</comment>
<name>A0AAD5M8C6_PYTIN</name>
<dbReference type="SMART" id="SM00386">
    <property type="entry name" value="HAT"/>
    <property type="match status" value="2"/>
</dbReference>
<dbReference type="Pfam" id="PF23233">
    <property type="entry name" value="HAT_Syf1_CNRKL1_N"/>
    <property type="match status" value="1"/>
</dbReference>
<evidence type="ECO:0000256" key="4">
    <source>
        <dbReference type="ARBA" id="ARBA00022728"/>
    </source>
</evidence>
<feature type="region of interest" description="Disordered" evidence="6">
    <location>
        <begin position="236"/>
        <end position="284"/>
    </location>
</feature>
<feature type="compositionally biased region" description="Basic and acidic residues" evidence="6">
    <location>
        <begin position="236"/>
        <end position="245"/>
    </location>
</feature>
<dbReference type="InterPro" id="IPR003107">
    <property type="entry name" value="HAT"/>
</dbReference>
<comment type="caution">
    <text evidence="8">The sequence shown here is derived from an EMBL/GenBank/DDBJ whole genome shotgun (WGS) entry which is preliminary data.</text>
</comment>
<dbReference type="InterPro" id="IPR055433">
    <property type="entry name" value="HAT_Syf1-like_N"/>
</dbReference>
<feature type="domain" description="Pre-mRNA-splicing factor Syf1-like N-terminal HAT-repeats" evidence="7">
    <location>
        <begin position="88"/>
        <end position="160"/>
    </location>
</feature>
<feature type="compositionally biased region" description="Low complexity" evidence="6">
    <location>
        <begin position="563"/>
        <end position="608"/>
    </location>
</feature>
<dbReference type="GO" id="GO:0005681">
    <property type="term" value="C:spliceosomal complex"/>
    <property type="evidence" value="ECO:0007669"/>
    <property type="project" value="UniProtKB-KW"/>
</dbReference>
<sequence>MTMASTLSAVETATSWDADAVIAHAKEMIHSSNYEKVGEARDSIDRTLAEWTQQVAKLRGEDPASASRGESAILQLWRLYATLEIDLRQFKQATKVFESATSCPIAGSSAALWLQYSTFCLDRKKFSNARKVFVRAMRAVPNGEQEELWTHFLAFVKEHVDPNMTPEMLKAQVFSDSGTAPAKTNVPAAPASSPSTPSATPIASTSKPTAADAVEKPEEPAATVVVDPSLAFIDRKGEHTPEAATEKISGGKRSVEQSAGSELKRTKLDEPVAEPSPPTPTDVAAPVTEFFHAVPMTLPNTPACPHLLFDELENEEEVKDNGLLERLSEVLADSAVFQGVRDLLDNQRQRDRDTLARWQDLVGMQMKEGSELFARHMDLEKDISDPRDLIALKTQHHEQRAEFVHRCKMSQQQFIDICEMDRSNALRAQQISLQNMKIPEMSVTTDATLVNKQRTIVSLILQAEKLWRLEQEKTKQSTSKTAPAKTKGSRRGGRGSQNLHDYGASQFRGNGLPHDGASPYAHPTHAEERPASYGAAAPFNAGGQSFDYGPPAAQGDVGSYYPQQQAATQQQHMPYGQGPAFHQQQQPRQHPSHQQQQQQYGGASSQFPPFQPPPQHPGHAAHQPHYVQNSPPRVGGYDRPGLPGQHNFD</sequence>
<dbReference type="Proteomes" id="UP001209570">
    <property type="component" value="Unassembled WGS sequence"/>
</dbReference>
<evidence type="ECO:0000256" key="2">
    <source>
        <dbReference type="ARBA" id="ARBA00008644"/>
    </source>
</evidence>
<reference evidence="8" key="1">
    <citation type="submission" date="2021-12" db="EMBL/GenBank/DDBJ databases">
        <title>Prjna785345.</title>
        <authorList>
            <person name="Rujirawat T."/>
            <person name="Krajaejun T."/>
        </authorList>
    </citation>
    <scope>NUCLEOTIDE SEQUENCE</scope>
    <source>
        <strain evidence="8">Pi057C3</strain>
    </source>
</reference>
<dbReference type="GO" id="GO:0008380">
    <property type="term" value="P:RNA splicing"/>
    <property type="evidence" value="ECO:0007669"/>
    <property type="project" value="UniProtKB-KW"/>
</dbReference>
<evidence type="ECO:0000259" key="7">
    <source>
        <dbReference type="Pfam" id="PF23233"/>
    </source>
</evidence>
<dbReference type="AlphaFoldDB" id="A0AAD5M8C6"/>
<feature type="region of interest" description="Disordered" evidence="6">
    <location>
        <begin position="471"/>
        <end position="649"/>
    </location>
</feature>
<evidence type="ECO:0000256" key="6">
    <source>
        <dbReference type="SAM" id="MobiDB-lite"/>
    </source>
</evidence>
<dbReference type="GO" id="GO:0006397">
    <property type="term" value="P:mRNA processing"/>
    <property type="evidence" value="ECO:0007669"/>
    <property type="project" value="UniProtKB-KW"/>
</dbReference>
<keyword evidence="4" id="KW-0747">Spliceosome</keyword>
<keyword evidence="9" id="KW-1185">Reference proteome</keyword>
<evidence type="ECO:0000256" key="3">
    <source>
        <dbReference type="ARBA" id="ARBA00022664"/>
    </source>
</evidence>
<accession>A0AAD5M8C6</accession>
<keyword evidence="3" id="KW-0507">mRNA processing</keyword>
<protein>
    <recommendedName>
        <fullName evidence="7">Pre-mRNA-splicing factor Syf1-like N-terminal HAT-repeats domain-containing protein</fullName>
    </recommendedName>
</protein>
<evidence type="ECO:0000313" key="9">
    <source>
        <dbReference type="Proteomes" id="UP001209570"/>
    </source>
</evidence>
<comment type="similarity">
    <text evidence="1">Belongs to the gonadal family.</text>
</comment>
<proteinExistence type="inferred from homology"/>
<dbReference type="PANTHER" id="PTHR13054:SF2">
    <property type="entry name" value="PROTEIN DGCR6"/>
    <property type="match status" value="1"/>
</dbReference>
<feature type="compositionally biased region" description="Low complexity" evidence="6">
    <location>
        <begin position="187"/>
        <end position="211"/>
    </location>
</feature>
<keyword evidence="5" id="KW-0508">mRNA splicing</keyword>
<feature type="region of interest" description="Disordered" evidence="6">
    <location>
        <begin position="179"/>
        <end position="222"/>
    </location>
</feature>
<dbReference type="SUPFAM" id="SSF48452">
    <property type="entry name" value="TPR-like"/>
    <property type="match status" value="1"/>
</dbReference>
<evidence type="ECO:0000256" key="1">
    <source>
        <dbReference type="ARBA" id="ARBA00005939"/>
    </source>
</evidence>
<dbReference type="InterPro" id="IPR011990">
    <property type="entry name" value="TPR-like_helical_dom_sf"/>
</dbReference>
<gene>
    <name evidence="8" type="ORF">P43SY_003166</name>
</gene>
<dbReference type="PANTHER" id="PTHR13054">
    <property type="entry name" value="DIGEORGE SYNDROME CRITICAL REGION 6 DGCR6 FAMILY MEMBER"/>
    <property type="match status" value="1"/>
</dbReference>
<dbReference type="Gene3D" id="1.25.40.10">
    <property type="entry name" value="Tetratricopeptide repeat domain"/>
    <property type="match status" value="1"/>
</dbReference>